<protein>
    <recommendedName>
        <fullName evidence="1">DUF1995 domain-containing protein</fullName>
    </recommendedName>
</protein>
<evidence type="ECO:0000259" key="1">
    <source>
        <dbReference type="Pfam" id="PF09353"/>
    </source>
</evidence>
<dbReference type="Pfam" id="PF09353">
    <property type="entry name" value="DUF1995"/>
    <property type="match status" value="1"/>
</dbReference>
<dbReference type="AlphaFoldDB" id="A0A9C7UQE5"/>
<sequence>MDRKISFQGVFFQQSIGSGNCLTYSRGFWYNKLLRRNLRVLSSSRRHKDRQIPFRQICLLQEGGYPEKSQFTSTVPDSLNCLSENSVSALTAAIGAGYRRLLIDIDLQQGDPTYTTFKSVIPFLREFLRVLEGRQMLASTSLLFPDEGSAAFARKDWNISDCAFFSFASYFRQNRSQGWLIMICPSAVDVEVMEQIIDRESPFLSKDARPTILINPNLVDMGATGLGFNARQLRQRLLGTFESVYFFRVYTWGVLVRQYPFNWSIWFDTENTEENSSSEEASYRLLGTFGNKPSDEAVQETLMKFVPKTTKETQTNWFHSFLNFLKWFSKG</sequence>
<name>A0A9C7UQE5_9RHOD</name>
<dbReference type="OrthoDB" id="5696at2759"/>
<dbReference type="InterPro" id="IPR018962">
    <property type="entry name" value="DUF1995"/>
</dbReference>
<evidence type="ECO:0000313" key="2">
    <source>
        <dbReference type="EMBL" id="GJQ11813.1"/>
    </source>
</evidence>
<dbReference type="PANTHER" id="PTHR35509:SF1">
    <property type="entry name" value="DOMAIN PROTEIN, PUTATIVE (DUF1995)-RELATED"/>
    <property type="match status" value="1"/>
</dbReference>
<reference evidence="2" key="2">
    <citation type="submission" date="2022-01" db="EMBL/GenBank/DDBJ databases">
        <authorList>
            <person name="Hirooka S."/>
            <person name="Miyagishima S.Y."/>
        </authorList>
    </citation>
    <scope>NUCLEOTIDE SEQUENCE</scope>
    <source>
        <strain evidence="2">NBRC 102759</strain>
    </source>
</reference>
<comment type="caution">
    <text evidence="2">The sequence shown here is derived from an EMBL/GenBank/DDBJ whole genome shotgun (WGS) entry which is preliminary data.</text>
</comment>
<dbReference type="PANTHER" id="PTHR35509">
    <property type="entry name" value="DOMAIN PROTEIN, PUTATIVE (DUF1995)-RELATED"/>
    <property type="match status" value="1"/>
</dbReference>
<reference evidence="2" key="1">
    <citation type="journal article" date="2022" name="Proc. Natl. Acad. Sci. U.S.A.">
        <title>Life cycle and functional genomics of the unicellular red alga Galdieria for elucidating algal and plant evolution and industrial use.</title>
        <authorList>
            <person name="Hirooka S."/>
            <person name="Itabashi T."/>
            <person name="Ichinose T.M."/>
            <person name="Onuma R."/>
            <person name="Fujiwara T."/>
            <person name="Yamashita S."/>
            <person name="Jong L.W."/>
            <person name="Tomita R."/>
            <person name="Iwane A.H."/>
            <person name="Miyagishima S.Y."/>
        </authorList>
    </citation>
    <scope>NUCLEOTIDE SEQUENCE</scope>
    <source>
        <strain evidence="2">NBRC 102759</strain>
    </source>
</reference>
<feature type="domain" description="DUF1995" evidence="1">
    <location>
        <begin position="76"/>
        <end position="299"/>
    </location>
</feature>
<dbReference type="EMBL" id="BQMJ01000027">
    <property type="protein sequence ID" value="GJQ11813.1"/>
    <property type="molecule type" value="Genomic_DNA"/>
</dbReference>
<evidence type="ECO:0000313" key="3">
    <source>
        <dbReference type="Proteomes" id="UP001061958"/>
    </source>
</evidence>
<dbReference type="Proteomes" id="UP001061958">
    <property type="component" value="Unassembled WGS sequence"/>
</dbReference>
<dbReference type="InterPro" id="IPR053021">
    <property type="entry name" value="Chloroplast_ADK"/>
</dbReference>
<keyword evidence="3" id="KW-1185">Reference proteome</keyword>
<gene>
    <name evidence="2" type="ORF">GpartN1_g3604.t1</name>
</gene>
<proteinExistence type="predicted"/>
<accession>A0A9C7UQE5</accession>
<organism evidence="2 3">
    <name type="scientific">Galdieria partita</name>
    <dbReference type="NCBI Taxonomy" id="83374"/>
    <lineage>
        <taxon>Eukaryota</taxon>
        <taxon>Rhodophyta</taxon>
        <taxon>Bangiophyceae</taxon>
        <taxon>Galdieriales</taxon>
        <taxon>Galdieriaceae</taxon>
        <taxon>Galdieria</taxon>
    </lineage>
</organism>